<dbReference type="EMBL" id="JANPWB010000010">
    <property type="protein sequence ID" value="KAJ1136787.1"/>
    <property type="molecule type" value="Genomic_DNA"/>
</dbReference>
<dbReference type="Proteomes" id="UP001066276">
    <property type="component" value="Chromosome 6"/>
</dbReference>
<gene>
    <name evidence="2" type="ORF">NDU88_003201</name>
</gene>
<protein>
    <submittedName>
        <fullName evidence="2">Uncharacterized protein</fullName>
    </submittedName>
</protein>
<dbReference type="AlphaFoldDB" id="A0AAV7QC20"/>
<feature type="compositionally biased region" description="Acidic residues" evidence="1">
    <location>
        <begin position="1"/>
        <end position="11"/>
    </location>
</feature>
<feature type="region of interest" description="Disordered" evidence="1">
    <location>
        <begin position="107"/>
        <end position="138"/>
    </location>
</feature>
<evidence type="ECO:0000313" key="3">
    <source>
        <dbReference type="Proteomes" id="UP001066276"/>
    </source>
</evidence>
<accession>A0AAV7QC20</accession>
<sequence length="208" mass="22973">MRTADPEEVSDPDIRDMGTAIVGEEKPEQERPDKSEEDSPRLKLFTTVGAQRQPKGVCGWATKLDGHLERELRVAVILGGGGGAETAREHATPGAICSINCCAPDRHPETPQRRARRQRTRDLPVTRSRRRGPGRRDGVAPYESCGWCGCSDRGLVSRGSCEELLAHGAWISWIPTGRPTEVPRTFRPSEGCREVLQERRDCASLTYG</sequence>
<comment type="caution">
    <text evidence="2">The sequence shown here is derived from an EMBL/GenBank/DDBJ whole genome shotgun (WGS) entry which is preliminary data.</text>
</comment>
<name>A0AAV7QC20_PLEWA</name>
<reference evidence="2" key="1">
    <citation type="journal article" date="2022" name="bioRxiv">
        <title>Sequencing and chromosome-scale assembly of the giantPleurodeles waltlgenome.</title>
        <authorList>
            <person name="Brown T."/>
            <person name="Elewa A."/>
            <person name="Iarovenko S."/>
            <person name="Subramanian E."/>
            <person name="Araus A.J."/>
            <person name="Petzold A."/>
            <person name="Susuki M."/>
            <person name="Suzuki K.-i.T."/>
            <person name="Hayashi T."/>
            <person name="Toyoda A."/>
            <person name="Oliveira C."/>
            <person name="Osipova E."/>
            <person name="Leigh N.D."/>
            <person name="Simon A."/>
            <person name="Yun M.H."/>
        </authorList>
    </citation>
    <scope>NUCLEOTIDE SEQUENCE</scope>
    <source>
        <strain evidence="2">20211129_DDA</strain>
        <tissue evidence="2">Liver</tissue>
    </source>
</reference>
<proteinExistence type="predicted"/>
<organism evidence="2 3">
    <name type="scientific">Pleurodeles waltl</name>
    <name type="common">Iberian ribbed newt</name>
    <dbReference type="NCBI Taxonomy" id="8319"/>
    <lineage>
        <taxon>Eukaryota</taxon>
        <taxon>Metazoa</taxon>
        <taxon>Chordata</taxon>
        <taxon>Craniata</taxon>
        <taxon>Vertebrata</taxon>
        <taxon>Euteleostomi</taxon>
        <taxon>Amphibia</taxon>
        <taxon>Batrachia</taxon>
        <taxon>Caudata</taxon>
        <taxon>Salamandroidea</taxon>
        <taxon>Salamandridae</taxon>
        <taxon>Pleurodelinae</taxon>
        <taxon>Pleurodeles</taxon>
    </lineage>
</organism>
<evidence type="ECO:0000256" key="1">
    <source>
        <dbReference type="SAM" id="MobiDB-lite"/>
    </source>
</evidence>
<feature type="compositionally biased region" description="Basic and acidic residues" evidence="1">
    <location>
        <begin position="23"/>
        <end position="40"/>
    </location>
</feature>
<keyword evidence="3" id="KW-1185">Reference proteome</keyword>
<feature type="region of interest" description="Disordered" evidence="1">
    <location>
        <begin position="1"/>
        <end position="40"/>
    </location>
</feature>
<evidence type="ECO:0000313" key="2">
    <source>
        <dbReference type="EMBL" id="KAJ1136787.1"/>
    </source>
</evidence>